<dbReference type="Proteomes" id="UP000253529">
    <property type="component" value="Unassembled WGS sequence"/>
</dbReference>
<keyword evidence="3" id="KW-1185">Reference proteome</keyword>
<feature type="region of interest" description="Disordered" evidence="1">
    <location>
        <begin position="33"/>
        <end position="56"/>
    </location>
</feature>
<protein>
    <submittedName>
        <fullName evidence="2">Uncharacterized protein</fullName>
    </submittedName>
</protein>
<gene>
    <name evidence="2" type="ORF">DFR50_109164</name>
</gene>
<reference evidence="2 3" key="1">
    <citation type="submission" date="2018-06" db="EMBL/GenBank/DDBJ databases">
        <title>Genomic Encyclopedia of Type Strains, Phase IV (KMG-IV): sequencing the most valuable type-strain genomes for metagenomic binning, comparative biology and taxonomic classification.</title>
        <authorList>
            <person name="Goeker M."/>
        </authorList>
    </citation>
    <scope>NUCLEOTIDE SEQUENCE [LARGE SCALE GENOMIC DNA]</scope>
    <source>
        <strain evidence="2 3">DSM 24875</strain>
    </source>
</reference>
<evidence type="ECO:0000313" key="3">
    <source>
        <dbReference type="Proteomes" id="UP000253529"/>
    </source>
</evidence>
<dbReference type="AlphaFoldDB" id="A0A366FKA5"/>
<sequence>MAQVAVSGPLICKARVFVLAPPATAGVIKNPAGFAPTDPGSHAATDAAASRTPFPP</sequence>
<accession>A0A366FKA5</accession>
<proteinExistence type="predicted"/>
<organism evidence="2 3">
    <name type="scientific">Roseiarcus fermentans</name>
    <dbReference type="NCBI Taxonomy" id="1473586"/>
    <lineage>
        <taxon>Bacteria</taxon>
        <taxon>Pseudomonadati</taxon>
        <taxon>Pseudomonadota</taxon>
        <taxon>Alphaproteobacteria</taxon>
        <taxon>Hyphomicrobiales</taxon>
        <taxon>Roseiarcaceae</taxon>
        <taxon>Roseiarcus</taxon>
    </lineage>
</organism>
<evidence type="ECO:0000256" key="1">
    <source>
        <dbReference type="SAM" id="MobiDB-lite"/>
    </source>
</evidence>
<comment type="caution">
    <text evidence="2">The sequence shown here is derived from an EMBL/GenBank/DDBJ whole genome shotgun (WGS) entry which is preliminary data.</text>
</comment>
<name>A0A366FKA5_9HYPH</name>
<dbReference type="EMBL" id="QNRK01000009">
    <property type="protein sequence ID" value="RBP14410.1"/>
    <property type="molecule type" value="Genomic_DNA"/>
</dbReference>
<evidence type="ECO:0000313" key="2">
    <source>
        <dbReference type="EMBL" id="RBP14410.1"/>
    </source>
</evidence>